<organism evidence="1 2">
    <name type="scientific">Clonostachys chloroleuca</name>
    <dbReference type="NCBI Taxonomy" id="1926264"/>
    <lineage>
        <taxon>Eukaryota</taxon>
        <taxon>Fungi</taxon>
        <taxon>Dikarya</taxon>
        <taxon>Ascomycota</taxon>
        <taxon>Pezizomycotina</taxon>
        <taxon>Sordariomycetes</taxon>
        <taxon>Hypocreomycetidae</taxon>
        <taxon>Hypocreales</taxon>
        <taxon>Bionectriaceae</taxon>
        <taxon>Clonostachys</taxon>
    </lineage>
</organism>
<sequence>MQHKIWAAFPGRHFRHGNIPYIELAMALCYEPHVKHHMRTDLDLPYHPGFTDLGAASLSQKFIPSRDANSTRRSYLNSHPPSVVVAAPFRGYYTASQDYQMGLPLPCSRNQYWDKPWGQMTHEEKVLSLRKRLITPFSQETLEMLALLVSLKTIDVFIEKFGSNPPTGLRDLPPNDDDWGDWWTSRFPDEEHQNPDAKFPAPHIRYTSIYLHKSCMQTRKALEKAIDKDPDKYRFSKPINEIVQEEDIMPALRSMRELANGWTDLSRFEFILVIVTERVAMINHMLDPYRAVDGFVRKLDRLPMKVRMSCFPSLRGERLIWL</sequence>
<protein>
    <submittedName>
        <fullName evidence="1">Uncharacterized protein</fullName>
    </submittedName>
</protein>
<dbReference type="EMBL" id="CABFNP030001012">
    <property type="protein sequence ID" value="CAI6090303.1"/>
    <property type="molecule type" value="Genomic_DNA"/>
</dbReference>
<gene>
    <name evidence="1" type="ORF">CCHLO57077_00001909</name>
</gene>
<dbReference type="Proteomes" id="UP001160390">
    <property type="component" value="Unassembled WGS sequence"/>
</dbReference>
<proteinExistence type="predicted"/>
<comment type="caution">
    <text evidence="1">The sequence shown here is derived from an EMBL/GenBank/DDBJ whole genome shotgun (WGS) entry which is preliminary data.</text>
</comment>
<name>A0AA35PZR3_9HYPO</name>
<evidence type="ECO:0000313" key="2">
    <source>
        <dbReference type="Proteomes" id="UP001160390"/>
    </source>
</evidence>
<keyword evidence="2" id="KW-1185">Reference proteome</keyword>
<dbReference type="AlphaFoldDB" id="A0AA35PZR3"/>
<reference evidence="1" key="1">
    <citation type="submission" date="2023-01" db="EMBL/GenBank/DDBJ databases">
        <authorList>
            <person name="Piombo E."/>
        </authorList>
    </citation>
    <scope>NUCLEOTIDE SEQUENCE</scope>
</reference>
<evidence type="ECO:0000313" key="1">
    <source>
        <dbReference type="EMBL" id="CAI6090303.1"/>
    </source>
</evidence>
<accession>A0AA35PZR3</accession>